<proteinExistence type="predicted"/>
<feature type="compositionally biased region" description="Low complexity" evidence="1">
    <location>
        <begin position="51"/>
        <end position="60"/>
    </location>
</feature>
<sequence length="92" mass="10196">QNASSLRISSTNIDKRAFLSRTLPVINIGMTVGIKKVLDAGKPDSDKQKQQPHISSQSHHQSQKHPKQSVERMSATALSVVEKLRDKSHRGN</sequence>
<feature type="non-terminal residue" evidence="2">
    <location>
        <position position="92"/>
    </location>
</feature>
<evidence type="ECO:0000256" key="1">
    <source>
        <dbReference type="SAM" id="MobiDB-lite"/>
    </source>
</evidence>
<evidence type="ECO:0000313" key="2">
    <source>
        <dbReference type="EMBL" id="CEK47665.1"/>
    </source>
</evidence>
<organism evidence="2">
    <name type="scientific">Arion vulgaris</name>
    <dbReference type="NCBI Taxonomy" id="1028688"/>
    <lineage>
        <taxon>Eukaryota</taxon>
        <taxon>Metazoa</taxon>
        <taxon>Spiralia</taxon>
        <taxon>Lophotrochozoa</taxon>
        <taxon>Mollusca</taxon>
        <taxon>Gastropoda</taxon>
        <taxon>Heterobranchia</taxon>
        <taxon>Euthyneura</taxon>
        <taxon>Panpulmonata</taxon>
        <taxon>Eupulmonata</taxon>
        <taxon>Stylommatophora</taxon>
        <taxon>Helicina</taxon>
        <taxon>Arionoidea</taxon>
        <taxon>Arionidae</taxon>
        <taxon>Arion</taxon>
    </lineage>
</organism>
<feature type="non-terminal residue" evidence="2">
    <location>
        <position position="1"/>
    </location>
</feature>
<gene>
    <name evidence="2" type="primary">ORF1885</name>
</gene>
<protein>
    <submittedName>
        <fullName evidence="2">Uncharacterized protein</fullName>
    </submittedName>
</protein>
<dbReference type="EMBL" id="HACG01000800">
    <property type="protein sequence ID" value="CEK47665.1"/>
    <property type="molecule type" value="Transcribed_RNA"/>
</dbReference>
<reference evidence="2" key="1">
    <citation type="submission" date="2014-12" db="EMBL/GenBank/DDBJ databases">
        <title>Insight into the proteome of Arion vulgaris.</title>
        <authorList>
            <person name="Aradska J."/>
            <person name="Bulat T."/>
            <person name="Smidak R."/>
            <person name="Sarate P."/>
            <person name="Gangsoo J."/>
            <person name="Sialana F."/>
            <person name="Bilban M."/>
            <person name="Lubec G."/>
        </authorList>
    </citation>
    <scope>NUCLEOTIDE SEQUENCE</scope>
    <source>
        <tissue evidence="2">Skin</tissue>
    </source>
</reference>
<accession>A0A0B6XWJ7</accession>
<name>A0A0B6XWJ7_9EUPU</name>
<dbReference type="AlphaFoldDB" id="A0A0B6XWJ7"/>
<feature type="compositionally biased region" description="Basic and acidic residues" evidence="1">
    <location>
        <begin position="39"/>
        <end position="49"/>
    </location>
</feature>
<feature type="region of interest" description="Disordered" evidence="1">
    <location>
        <begin position="39"/>
        <end position="92"/>
    </location>
</feature>